<proteinExistence type="predicted"/>
<organism evidence="1">
    <name type="scientific">viral metagenome</name>
    <dbReference type="NCBI Taxonomy" id="1070528"/>
    <lineage>
        <taxon>unclassified sequences</taxon>
        <taxon>metagenomes</taxon>
        <taxon>organismal metagenomes</taxon>
    </lineage>
</organism>
<accession>A0A6C0E999</accession>
<protein>
    <submittedName>
        <fullName evidence="1">Uncharacterized protein</fullName>
    </submittedName>
</protein>
<sequence length="222" mass="25712">MATFEETKNKLIEYHENPLFVYMKVGQCIVVMKKLKCTITNEDRTDVIDKNHARFNANQLYIEKIIDVRTLKELSVLDSPNLSYIVGKDAYVRLGNGGINYYLSLEPAYYLNAEIINGEYKEWWNNGQIKLYCHYVNGKEDGSYAQWYSNGNLKSQANYVNRTLNGKYTSYYENGNKEMESFYVDGLETGVTHEWSADGDKWIISGSKICLKVFKQGNTQYL</sequence>
<dbReference type="Pfam" id="PF07661">
    <property type="entry name" value="MORN_2"/>
    <property type="match status" value="3"/>
</dbReference>
<dbReference type="SUPFAM" id="SSF82185">
    <property type="entry name" value="Histone H3 K4-specific methyltransferase SET7/9 N-terminal domain"/>
    <property type="match status" value="1"/>
</dbReference>
<reference evidence="1" key="1">
    <citation type="journal article" date="2020" name="Nature">
        <title>Giant virus diversity and host interactions through global metagenomics.</title>
        <authorList>
            <person name="Schulz F."/>
            <person name="Roux S."/>
            <person name="Paez-Espino D."/>
            <person name="Jungbluth S."/>
            <person name="Walsh D.A."/>
            <person name="Denef V.J."/>
            <person name="McMahon K.D."/>
            <person name="Konstantinidis K.T."/>
            <person name="Eloe-Fadrosh E.A."/>
            <person name="Kyrpides N.C."/>
            <person name="Woyke T."/>
        </authorList>
    </citation>
    <scope>NUCLEOTIDE SEQUENCE</scope>
    <source>
        <strain evidence="1">GVMAG-M-3300023179-27</strain>
    </source>
</reference>
<name>A0A6C0E999_9ZZZZ</name>
<dbReference type="Gene3D" id="2.20.110.10">
    <property type="entry name" value="Histone H3 K4-specific methyltransferase SET7/9 N-terminal domain"/>
    <property type="match status" value="1"/>
</dbReference>
<dbReference type="AlphaFoldDB" id="A0A6C0E999"/>
<evidence type="ECO:0000313" key="1">
    <source>
        <dbReference type="EMBL" id="QHT25684.1"/>
    </source>
</evidence>
<dbReference type="EMBL" id="MN739774">
    <property type="protein sequence ID" value="QHT25684.1"/>
    <property type="molecule type" value="Genomic_DNA"/>
</dbReference>
<dbReference type="InterPro" id="IPR011652">
    <property type="entry name" value="MORN_2"/>
</dbReference>